<reference evidence="1" key="1">
    <citation type="journal article" date="2020" name="Nature">
        <title>Giant virus diversity and host interactions through global metagenomics.</title>
        <authorList>
            <person name="Schulz F."/>
            <person name="Roux S."/>
            <person name="Paez-Espino D."/>
            <person name="Jungbluth S."/>
            <person name="Walsh D.A."/>
            <person name="Denef V.J."/>
            <person name="McMahon K.D."/>
            <person name="Konstantinidis K.T."/>
            <person name="Eloe-Fadrosh E.A."/>
            <person name="Kyrpides N.C."/>
            <person name="Woyke T."/>
        </authorList>
    </citation>
    <scope>NUCLEOTIDE SEQUENCE</scope>
    <source>
        <strain evidence="1">GVMAG-S-3300013094-100</strain>
    </source>
</reference>
<dbReference type="EMBL" id="MN740977">
    <property type="protein sequence ID" value="QHU21023.1"/>
    <property type="molecule type" value="Genomic_DNA"/>
</dbReference>
<organism evidence="1">
    <name type="scientific">viral metagenome</name>
    <dbReference type="NCBI Taxonomy" id="1070528"/>
    <lineage>
        <taxon>unclassified sequences</taxon>
        <taxon>metagenomes</taxon>
        <taxon>organismal metagenomes</taxon>
    </lineage>
</organism>
<proteinExistence type="predicted"/>
<protein>
    <submittedName>
        <fullName evidence="1">Uncharacterized protein</fullName>
    </submittedName>
</protein>
<evidence type="ECO:0000313" key="1">
    <source>
        <dbReference type="EMBL" id="QHU21023.1"/>
    </source>
</evidence>
<dbReference type="InterPro" id="IPR011735">
    <property type="entry name" value="WlaTC/HtrL_glycosyltransf"/>
</dbReference>
<accession>A0A6C0KUU3</accession>
<dbReference type="Pfam" id="PF09612">
    <property type="entry name" value="HtrL_YibB"/>
    <property type="match status" value="1"/>
</dbReference>
<sequence>MNVLIVTAYKDINRGYWNDEWNRPKDTYISWFINMIAIKNQNIVCFCEEDVKNDIIKRLDGTLPSHLKLLDIELNDTLFINYEKEKEIMESAYFINLLKDRREQNRNPEFCKPEYTCITNSKSMFLRRASNMFNNYTHYAWMDFGFIRQTPPINLNWNCLNDNKIHIATFKNILQDENITPIFALQSWDDFVQGGVLFVPKYLIEWLETVYKIQINIHYSLGITDDDQGIMLQIIQKYRNNFTLHISKQWFAMLHVLV</sequence>
<name>A0A6C0KUU3_9ZZZZ</name>
<dbReference type="AlphaFoldDB" id="A0A6C0KUU3"/>